<dbReference type="Pfam" id="PF00593">
    <property type="entry name" value="TonB_dep_Rec_b-barrel"/>
    <property type="match status" value="1"/>
</dbReference>
<keyword evidence="16" id="KW-1185">Reference proteome</keyword>
<dbReference type="PROSITE" id="PS52016">
    <property type="entry name" value="TONB_DEPENDENT_REC_3"/>
    <property type="match status" value="1"/>
</dbReference>
<dbReference type="InterPro" id="IPR012910">
    <property type="entry name" value="Plug_dom"/>
</dbReference>
<feature type="short sequence motif" description="TonB C-terminal box" evidence="10">
    <location>
        <begin position="962"/>
        <end position="979"/>
    </location>
</feature>
<name>A0ABS2DB95_9SPHN</name>
<keyword evidence="3 9" id="KW-1134">Transmembrane beta strand</keyword>
<evidence type="ECO:0000256" key="10">
    <source>
        <dbReference type="PROSITE-ProRule" id="PRU10144"/>
    </source>
</evidence>
<keyword evidence="7 9" id="KW-0472">Membrane</keyword>
<evidence type="ECO:0000256" key="9">
    <source>
        <dbReference type="PROSITE-ProRule" id="PRU01360"/>
    </source>
</evidence>
<evidence type="ECO:0000256" key="7">
    <source>
        <dbReference type="ARBA" id="ARBA00023136"/>
    </source>
</evidence>
<evidence type="ECO:0000256" key="8">
    <source>
        <dbReference type="ARBA" id="ARBA00023237"/>
    </source>
</evidence>
<dbReference type="RefSeq" id="WP_204200307.1">
    <property type="nucleotide sequence ID" value="NZ_JAFEMC010000006.1"/>
</dbReference>
<comment type="caution">
    <text evidence="15">The sequence shown here is derived from an EMBL/GenBank/DDBJ whole genome shotgun (WGS) entry which is preliminary data.</text>
</comment>
<reference evidence="15 16" key="1">
    <citation type="submission" date="2020-12" db="EMBL/GenBank/DDBJ databases">
        <title>Sphingomonas sp.</title>
        <authorList>
            <person name="Kim M.K."/>
        </authorList>
    </citation>
    <scope>NUCLEOTIDE SEQUENCE [LARGE SCALE GENOMIC DNA]</scope>
    <source>
        <strain evidence="15 16">BT552</strain>
    </source>
</reference>
<accession>A0ABS2DB95</accession>
<dbReference type="EMBL" id="JAFEMC010000006">
    <property type="protein sequence ID" value="MBM6578215.1"/>
    <property type="molecule type" value="Genomic_DNA"/>
</dbReference>
<evidence type="ECO:0000313" key="16">
    <source>
        <dbReference type="Proteomes" id="UP000763641"/>
    </source>
</evidence>
<keyword evidence="2 9" id="KW-0813">Transport</keyword>
<sequence length="979" mass="104199">MIYRIRAAGAIAAACGALLTSTAMAQVASSPADLPQGAPTGTDEGSADILVTGTRIKRADLNSNSPLTAVDSQEIQYQGATTAEAVLNRLPQFTADANENVSNGSDGTANVNLRNLGSSRVLTLINGQRMLPQQAVDINFIPSALIERIDVVSGGASAVYGSDALAGVVNFVLRNKFDGLRIDAQAGFAQHINDNKDIRAVQAARGYALAPRQVADGGKQDINAVFGKTFLDGRANITLYGGYRHFDPVLQSNRDVSSCGINPDGDSAFVCGGSSNTPFGTFVPLAGPNQGRTLTNAKDGSRTWVPYDNSFAYNFSPTNYFQRSDERYTGGGFASFKIADAAEAYGSLMYMKDHTFSQVAPSALFQGTTFNIPCNNPLASTSQLNALCGANAGTGTLQPAFIGYRLAIAPRRDDLRHEDYRYTAGLRGDLGSGFSYDVGFLQSRVKFDETYLNNVDNVKAQRALDVVTVGGVPTCRSVVNGTDPACIPVNVFQANGVTSEQAQYLFSPSNTGSRNRQTVYSGTISGDLGKLGITSPFATAGASLVLGAERRIETLRAFGDAVAQQGGFRDSDGRIAVNEGYGELEVPLVQDRPFFHDLTINGAARYSAYKNTQGSTGFGSKYNVWTYKGELTWSPVRDIRMRASYNHAIRAPNIGELFAAQSIGNVSAQDPCSGATPAASAAVCSLTGVTAAQYGNIIACPADTCSGQFGGNRNVKPETGDTYTIGLVLTPRQMKAFSLSIDYFNIKVKDYISSVAPQLAITQCAQTSDPFFCNLFNRDPRSGAIFGDQGYVISTTVNTGYLKTSGIDVTADYTLELGGAGRINMNIVGTWLNEQVSQPLPGLGSYDCKGLYGYTCGQPNPEWRHVARATWMLPDDATLSLSWRHLGATKLSSLSDNSFLEGTPSIINRRIGDYNYFDLAGTVSVGKQFTLRMGVNNLLDKDPPIIASGILSAFGNGNTFPGVYDALGRTVFAGATVTF</sequence>
<evidence type="ECO:0000256" key="11">
    <source>
        <dbReference type="RuleBase" id="RU003357"/>
    </source>
</evidence>
<evidence type="ECO:0000256" key="5">
    <source>
        <dbReference type="ARBA" id="ARBA00022729"/>
    </source>
</evidence>
<keyword evidence="5 12" id="KW-0732">Signal</keyword>
<dbReference type="Gene3D" id="2.170.130.10">
    <property type="entry name" value="TonB-dependent receptor, plug domain"/>
    <property type="match status" value="1"/>
</dbReference>
<keyword evidence="15" id="KW-0675">Receptor</keyword>
<evidence type="ECO:0000256" key="2">
    <source>
        <dbReference type="ARBA" id="ARBA00022448"/>
    </source>
</evidence>
<dbReference type="PROSITE" id="PS01156">
    <property type="entry name" value="TONB_DEPENDENT_REC_2"/>
    <property type="match status" value="1"/>
</dbReference>
<feature type="chain" id="PRO_5046816546" evidence="12">
    <location>
        <begin position="26"/>
        <end position="979"/>
    </location>
</feature>
<protein>
    <submittedName>
        <fullName evidence="15">TonB-dependent receptor</fullName>
    </submittedName>
</protein>
<dbReference type="SUPFAM" id="SSF56935">
    <property type="entry name" value="Porins"/>
    <property type="match status" value="1"/>
</dbReference>
<dbReference type="Proteomes" id="UP000763641">
    <property type="component" value="Unassembled WGS sequence"/>
</dbReference>
<proteinExistence type="inferred from homology"/>
<feature type="domain" description="TonB-dependent receptor-like beta-barrel" evidence="13">
    <location>
        <begin position="408"/>
        <end position="938"/>
    </location>
</feature>
<evidence type="ECO:0000259" key="13">
    <source>
        <dbReference type="Pfam" id="PF00593"/>
    </source>
</evidence>
<evidence type="ECO:0000256" key="6">
    <source>
        <dbReference type="ARBA" id="ARBA00023077"/>
    </source>
</evidence>
<dbReference type="PANTHER" id="PTHR47234:SF2">
    <property type="entry name" value="TONB-DEPENDENT RECEPTOR"/>
    <property type="match status" value="1"/>
</dbReference>
<evidence type="ECO:0000256" key="12">
    <source>
        <dbReference type="SAM" id="SignalP"/>
    </source>
</evidence>
<evidence type="ECO:0000256" key="1">
    <source>
        <dbReference type="ARBA" id="ARBA00004571"/>
    </source>
</evidence>
<dbReference type="InterPro" id="IPR010917">
    <property type="entry name" value="TonB_rcpt_CS"/>
</dbReference>
<dbReference type="InterPro" id="IPR037066">
    <property type="entry name" value="Plug_dom_sf"/>
</dbReference>
<dbReference type="Gene3D" id="2.40.170.20">
    <property type="entry name" value="TonB-dependent receptor, beta-barrel domain"/>
    <property type="match status" value="1"/>
</dbReference>
<comment type="similarity">
    <text evidence="9 11">Belongs to the TonB-dependent receptor family.</text>
</comment>
<comment type="subcellular location">
    <subcellularLocation>
        <location evidence="1 9">Cell outer membrane</location>
        <topology evidence="1 9">Multi-pass membrane protein</topology>
    </subcellularLocation>
</comment>
<evidence type="ECO:0000256" key="3">
    <source>
        <dbReference type="ARBA" id="ARBA00022452"/>
    </source>
</evidence>
<evidence type="ECO:0000313" key="15">
    <source>
        <dbReference type="EMBL" id="MBM6578215.1"/>
    </source>
</evidence>
<feature type="signal peptide" evidence="12">
    <location>
        <begin position="1"/>
        <end position="25"/>
    </location>
</feature>
<dbReference type="Pfam" id="PF07715">
    <property type="entry name" value="Plug"/>
    <property type="match status" value="1"/>
</dbReference>
<gene>
    <name evidence="15" type="ORF">ILT43_17670</name>
</gene>
<dbReference type="InterPro" id="IPR036942">
    <property type="entry name" value="Beta-barrel_TonB_sf"/>
</dbReference>
<feature type="domain" description="TonB-dependent receptor plug" evidence="14">
    <location>
        <begin position="63"/>
        <end position="168"/>
    </location>
</feature>
<evidence type="ECO:0000259" key="14">
    <source>
        <dbReference type="Pfam" id="PF07715"/>
    </source>
</evidence>
<dbReference type="InterPro" id="IPR039426">
    <property type="entry name" value="TonB-dep_rcpt-like"/>
</dbReference>
<keyword evidence="4 9" id="KW-0812">Transmembrane</keyword>
<keyword evidence="8 9" id="KW-0998">Cell outer membrane</keyword>
<organism evidence="15 16">
    <name type="scientific">Sphingomonas longa</name>
    <dbReference type="NCBI Taxonomy" id="2778730"/>
    <lineage>
        <taxon>Bacteria</taxon>
        <taxon>Pseudomonadati</taxon>
        <taxon>Pseudomonadota</taxon>
        <taxon>Alphaproteobacteria</taxon>
        <taxon>Sphingomonadales</taxon>
        <taxon>Sphingomonadaceae</taxon>
        <taxon>Sphingomonas</taxon>
    </lineage>
</organism>
<evidence type="ECO:0000256" key="4">
    <source>
        <dbReference type="ARBA" id="ARBA00022692"/>
    </source>
</evidence>
<dbReference type="PANTHER" id="PTHR47234">
    <property type="match status" value="1"/>
</dbReference>
<dbReference type="InterPro" id="IPR000531">
    <property type="entry name" value="Beta-barrel_TonB"/>
</dbReference>
<keyword evidence="6 11" id="KW-0798">TonB box</keyword>